<sequence length="264" mass="27831">MTKDASFRFTHAITRRPAASIIDGLRAVDTGSPDLATMQAHHAAYVETLRATGATVIELPPLDAFPDSVFVEDTALCLPQGAIIMRPGAPTRLGEAAEMEPHLRALYTRVERIEGPGTIEGGDILVTGHEILVGRSARTDAAGIVELGAIVTAWGHTLREVHTPPGVLHFKTDCSLLDGGTILSTERLSASGCFDGYSVIHTAPGEEAAANTIRFNDVVLMPAGFPGTRARIEAAGFTVVEIGNSECAKLDGGMSCLSLRFTPS</sequence>
<dbReference type="Gene3D" id="3.75.10.10">
    <property type="entry name" value="L-arginine/glycine Amidinotransferase, Chain A"/>
    <property type="match status" value="1"/>
</dbReference>
<proteinExistence type="inferred from homology"/>
<evidence type="ECO:0000256" key="1">
    <source>
        <dbReference type="ARBA" id="ARBA00008532"/>
    </source>
</evidence>
<keyword evidence="2" id="KW-0378">Hydrolase</keyword>
<reference evidence="4" key="1">
    <citation type="submission" date="2020-01" db="EMBL/GenBank/DDBJ databases">
        <title>Sphingomonas sp. strain CSW-10.</title>
        <authorList>
            <person name="Chen W.-M."/>
        </authorList>
    </citation>
    <scope>NUCLEOTIDE SEQUENCE [LARGE SCALE GENOMIC DNA]</scope>
    <source>
        <strain evidence="4">CCP-1</strain>
    </source>
</reference>
<dbReference type="PANTHER" id="PTHR12737:SF9">
    <property type="entry name" value="DIMETHYLARGININASE"/>
    <property type="match status" value="1"/>
</dbReference>
<evidence type="ECO:0000256" key="2">
    <source>
        <dbReference type="ARBA" id="ARBA00022801"/>
    </source>
</evidence>
<organism evidence="3 4">
    <name type="scientific">Paragemmobacter ruber</name>
    <dbReference type="NCBI Taxonomy" id="1985673"/>
    <lineage>
        <taxon>Bacteria</taxon>
        <taxon>Pseudomonadati</taxon>
        <taxon>Pseudomonadota</taxon>
        <taxon>Alphaproteobacteria</taxon>
        <taxon>Rhodobacterales</taxon>
        <taxon>Paracoccaceae</taxon>
        <taxon>Paragemmobacter</taxon>
    </lineage>
</organism>
<comment type="caution">
    <text evidence="3">The sequence shown here is derived from an EMBL/GenBank/DDBJ whole genome shotgun (WGS) entry which is preliminary data.</text>
</comment>
<keyword evidence="4" id="KW-1185">Reference proteome</keyword>
<dbReference type="SUPFAM" id="SSF55909">
    <property type="entry name" value="Pentein"/>
    <property type="match status" value="1"/>
</dbReference>
<dbReference type="PANTHER" id="PTHR12737">
    <property type="entry name" value="DIMETHYLARGININE DIMETHYLAMINOHYDROLASE"/>
    <property type="match status" value="1"/>
</dbReference>
<accession>A0ABW9Y196</accession>
<dbReference type="InterPro" id="IPR033199">
    <property type="entry name" value="DDAH-like"/>
</dbReference>
<dbReference type="Proteomes" id="UP001517376">
    <property type="component" value="Unassembled WGS sequence"/>
</dbReference>
<dbReference type="RefSeq" id="WP_161765295.1">
    <property type="nucleotide sequence ID" value="NZ_JAAATW010000001.1"/>
</dbReference>
<comment type="similarity">
    <text evidence="1">Belongs to the DDAH family.</text>
</comment>
<protein>
    <submittedName>
        <fullName evidence="3">Dimethylarginine dimethylaminohydrolase</fullName>
    </submittedName>
</protein>
<gene>
    <name evidence="3" type="ORF">GU920_01940</name>
</gene>
<name>A0ABW9Y196_9RHOB</name>
<evidence type="ECO:0000313" key="3">
    <source>
        <dbReference type="EMBL" id="NBE06278.1"/>
    </source>
</evidence>
<dbReference type="EMBL" id="JAAATW010000001">
    <property type="protein sequence ID" value="NBE06278.1"/>
    <property type="molecule type" value="Genomic_DNA"/>
</dbReference>
<evidence type="ECO:0000313" key="4">
    <source>
        <dbReference type="Proteomes" id="UP001517376"/>
    </source>
</evidence>
<dbReference type="Pfam" id="PF02274">
    <property type="entry name" value="ADI"/>
    <property type="match status" value="1"/>
</dbReference>